<dbReference type="Proteomes" id="UP000601108">
    <property type="component" value="Unassembled WGS sequence"/>
</dbReference>
<reference evidence="1 2" key="1">
    <citation type="journal article" date="2014" name="Int. J. Syst. Evol. Microbiol.">
        <title>Complete genome sequence of Corynebacterium casei LMG S-19264T (=DSM 44701T), isolated from a smear-ripened cheese.</title>
        <authorList>
            <consortium name="US DOE Joint Genome Institute (JGI-PGF)"/>
            <person name="Walter F."/>
            <person name="Albersmeier A."/>
            <person name="Kalinowski J."/>
            <person name="Ruckert C."/>
        </authorList>
    </citation>
    <scope>NUCLEOTIDE SEQUENCE [LARGE SCALE GENOMIC DNA]</scope>
    <source>
        <strain evidence="1 2">KCTC 12285</strain>
    </source>
</reference>
<evidence type="ECO:0000313" key="2">
    <source>
        <dbReference type="Proteomes" id="UP000601108"/>
    </source>
</evidence>
<accession>A0A918JYR5</accession>
<organism evidence="1 2">
    <name type="scientific">Aquimarina muelleri</name>
    <dbReference type="NCBI Taxonomy" id="279356"/>
    <lineage>
        <taxon>Bacteria</taxon>
        <taxon>Pseudomonadati</taxon>
        <taxon>Bacteroidota</taxon>
        <taxon>Flavobacteriia</taxon>
        <taxon>Flavobacteriales</taxon>
        <taxon>Flavobacteriaceae</taxon>
        <taxon>Aquimarina</taxon>
    </lineage>
</organism>
<dbReference type="AlphaFoldDB" id="A0A918JYR5"/>
<sequence>MKKTLFGVILFCNTLFLQAQFLRQEQFRSDILKIQETEISYYEEQNVTIGDFSKEDNIKAKVKKEFSKSFYKFKNKKLISEINKYNDSVVYVYENDKLISFQIYGYENKVDSYKLVYNNDRVMIYSDNNLVAEKIYDNNKNIIEVTLHESKHNTSTANYYYNKKEQLISIEYASHVINVEKPVHQVQNIIRLEYDDKGILVKEIDHYGEKLYISDELGNWIEKIETKNSEYSNTIRIVTTRKIKYIN</sequence>
<comment type="caution">
    <text evidence="1">The sequence shown here is derived from an EMBL/GenBank/DDBJ whole genome shotgun (WGS) entry which is preliminary data.</text>
</comment>
<gene>
    <name evidence="1" type="ORF">GCM10007384_36550</name>
</gene>
<evidence type="ECO:0000313" key="1">
    <source>
        <dbReference type="EMBL" id="GGX32383.1"/>
    </source>
</evidence>
<proteinExistence type="predicted"/>
<name>A0A918JYR5_9FLAO</name>
<dbReference type="RefSeq" id="WP_027413626.1">
    <property type="nucleotide sequence ID" value="NZ_BMWS01000034.1"/>
</dbReference>
<protein>
    <submittedName>
        <fullName evidence="1">Uncharacterized protein</fullName>
    </submittedName>
</protein>
<dbReference type="EMBL" id="BMWS01000034">
    <property type="protein sequence ID" value="GGX32383.1"/>
    <property type="molecule type" value="Genomic_DNA"/>
</dbReference>
<keyword evidence="2" id="KW-1185">Reference proteome</keyword>